<keyword evidence="2 5" id="KW-0812">Transmembrane</keyword>
<dbReference type="PANTHER" id="PTHR35529:SF2">
    <property type="entry name" value="SPORULATION PROTEIN YTAF-RELATED"/>
    <property type="match status" value="1"/>
</dbReference>
<dbReference type="Pfam" id="PF02659">
    <property type="entry name" value="Mntp"/>
    <property type="match status" value="1"/>
</dbReference>
<keyword evidence="1" id="KW-1003">Cell membrane</keyword>
<organism evidence="6 7">
    <name type="scientific">Tumebacillus avium</name>
    <dbReference type="NCBI Taxonomy" id="1903704"/>
    <lineage>
        <taxon>Bacteria</taxon>
        <taxon>Bacillati</taxon>
        <taxon>Bacillota</taxon>
        <taxon>Bacilli</taxon>
        <taxon>Bacillales</taxon>
        <taxon>Alicyclobacillaceae</taxon>
        <taxon>Tumebacillus</taxon>
    </lineage>
</organism>
<feature type="transmembrane region" description="Helical" evidence="5">
    <location>
        <begin position="53"/>
        <end position="75"/>
    </location>
</feature>
<dbReference type="Proteomes" id="UP000195437">
    <property type="component" value="Chromosome"/>
</dbReference>
<dbReference type="AlphaFoldDB" id="A0A1Y0ILS3"/>
<feature type="transmembrane region" description="Helical" evidence="5">
    <location>
        <begin position="177"/>
        <end position="194"/>
    </location>
</feature>
<evidence type="ECO:0000313" key="7">
    <source>
        <dbReference type="Proteomes" id="UP000195437"/>
    </source>
</evidence>
<dbReference type="KEGG" id="tum:CBW65_09775"/>
<evidence type="ECO:0008006" key="8">
    <source>
        <dbReference type="Google" id="ProtNLM"/>
    </source>
</evidence>
<reference evidence="7" key="1">
    <citation type="submission" date="2017-05" db="EMBL/GenBank/DDBJ databases">
        <authorList>
            <person name="Sung H."/>
        </authorList>
    </citation>
    <scope>NUCLEOTIDE SEQUENCE [LARGE SCALE GENOMIC DNA]</scope>
    <source>
        <strain evidence="7">AR23208</strain>
    </source>
</reference>
<evidence type="ECO:0000256" key="2">
    <source>
        <dbReference type="ARBA" id="ARBA00022692"/>
    </source>
</evidence>
<evidence type="ECO:0000256" key="4">
    <source>
        <dbReference type="ARBA" id="ARBA00023136"/>
    </source>
</evidence>
<dbReference type="PANTHER" id="PTHR35529">
    <property type="entry name" value="MANGANESE EFFLUX PUMP MNTP-RELATED"/>
    <property type="match status" value="1"/>
</dbReference>
<gene>
    <name evidence="6" type="ORF">CBW65_09775</name>
</gene>
<keyword evidence="3 5" id="KW-1133">Transmembrane helix</keyword>
<evidence type="ECO:0000313" key="6">
    <source>
        <dbReference type="EMBL" id="ARU61250.1"/>
    </source>
</evidence>
<keyword evidence="7" id="KW-1185">Reference proteome</keyword>
<feature type="transmembrane region" description="Helical" evidence="5">
    <location>
        <begin position="23"/>
        <end position="46"/>
    </location>
</feature>
<evidence type="ECO:0000256" key="1">
    <source>
        <dbReference type="ARBA" id="ARBA00022475"/>
    </source>
</evidence>
<dbReference type="InterPro" id="IPR003810">
    <property type="entry name" value="Mntp/YtaF"/>
</dbReference>
<evidence type="ECO:0000256" key="3">
    <source>
        <dbReference type="ARBA" id="ARBA00022989"/>
    </source>
</evidence>
<protein>
    <recommendedName>
        <fullName evidence="8">Manganese efflux pump MntP</fullName>
    </recommendedName>
</protein>
<dbReference type="EMBL" id="CP021434">
    <property type="protein sequence ID" value="ARU61250.1"/>
    <property type="molecule type" value="Genomic_DNA"/>
</dbReference>
<keyword evidence="4 5" id="KW-0472">Membrane</keyword>
<sequence>MIERHGICQNFCEVPDRMDVLKWIAPILALGLDTLFMAVGLSLSGVQGRVKIALVFALAEALMPALGLLLGRTALSWLGTYGPWVGALAVIGVGVYLLFEDDDEVEGLQKKARLTGWALLFAALLISVDELAVGLSFGLAGLPLGWTVLLFGLQALLFTWLGLTFGKRLQPLLGEAAEKLGGIVLILLGLWMVWELF</sequence>
<name>A0A1Y0ILS3_9BACL</name>
<proteinExistence type="predicted"/>
<evidence type="ECO:0000256" key="5">
    <source>
        <dbReference type="SAM" id="Phobius"/>
    </source>
</evidence>
<feature type="transmembrane region" description="Helical" evidence="5">
    <location>
        <begin position="146"/>
        <end position="165"/>
    </location>
</feature>
<accession>A0A1Y0ILS3</accession>
<feature type="transmembrane region" description="Helical" evidence="5">
    <location>
        <begin position="81"/>
        <end position="99"/>
    </location>
</feature>